<evidence type="ECO:0000313" key="6">
    <source>
        <dbReference type="Proteomes" id="UP000269708"/>
    </source>
</evidence>
<dbReference type="PANTHER" id="PTHR48081">
    <property type="entry name" value="AB HYDROLASE SUPERFAMILY PROTEIN C4A8.06C"/>
    <property type="match status" value="1"/>
</dbReference>
<protein>
    <submittedName>
        <fullName evidence="5">Acetyl esterase/lipase</fullName>
    </submittedName>
</protein>
<accession>A0A3N4VEC4</accession>
<sequence>MRRQGFAARAKRLLAWGFGLGLALAGYAAFRLSPWPAALLVRHAFDQESARMSAALAKHVPPGVAAQRDLPYAPGDRDARLDVYRPAPLAAGRALPAVVWVHGGGWVSGNKNDVANYARILAARGYAVVAVNYSIAPGATYPTPLRQLAAALRYLDREAPRLRIDRTRLFLAGDSAGAQIVAQMANIVASPAYAARVGIGAPLARAQLRGVLLYCGAYDVTMANSDGPYAGLLETLLWSYSGRKDFLRDPGIAAAAVIRYVTPDFPPAFVSAGNADPLAPQSRAFAAALRRQGVAVDALFFPGHHVPALPHEYQFDLDTAAGRLALERSAAFLAQRR</sequence>
<feature type="active site" evidence="3">
    <location>
        <position position="175"/>
    </location>
</feature>
<organism evidence="5 6">
    <name type="scientific">Vulcaniibacterium tengchongense</name>
    <dbReference type="NCBI Taxonomy" id="1273429"/>
    <lineage>
        <taxon>Bacteria</taxon>
        <taxon>Pseudomonadati</taxon>
        <taxon>Pseudomonadota</taxon>
        <taxon>Gammaproteobacteria</taxon>
        <taxon>Lysobacterales</taxon>
        <taxon>Lysobacteraceae</taxon>
        <taxon>Vulcaniibacterium</taxon>
    </lineage>
</organism>
<evidence type="ECO:0000256" key="3">
    <source>
        <dbReference type="PROSITE-ProRule" id="PRU10038"/>
    </source>
</evidence>
<dbReference type="PROSITE" id="PS01174">
    <property type="entry name" value="LIPASE_GDXG_SER"/>
    <property type="match status" value="1"/>
</dbReference>
<name>A0A3N4VEC4_9GAMM</name>
<dbReference type="InterPro" id="IPR029058">
    <property type="entry name" value="AB_hydrolase_fold"/>
</dbReference>
<dbReference type="AlphaFoldDB" id="A0A3N4VEC4"/>
<reference evidence="5 6" key="1">
    <citation type="submission" date="2018-11" db="EMBL/GenBank/DDBJ databases">
        <title>Genomic Encyclopedia of Type Strains, Phase IV (KMG-IV): sequencing the most valuable type-strain genomes for metagenomic binning, comparative biology and taxonomic classification.</title>
        <authorList>
            <person name="Goeker M."/>
        </authorList>
    </citation>
    <scope>NUCLEOTIDE SEQUENCE [LARGE SCALE GENOMIC DNA]</scope>
    <source>
        <strain evidence="5 6">DSM 25623</strain>
    </source>
</reference>
<dbReference type="Proteomes" id="UP000269708">
    <property type="component" value="Unassembled WGS sequence"/>
</dbReference>
<keyword evidence="2" id="KW-0378">Hydrolase</keyword>
<evidence type="ECO:0000256" key="2">
    <source>
        <dbReference type="ARBA" id="ARBA00022801"/>
    </source>
</evidence>
<evidence type="ECO:0000256" key="1">
    <source>
        <dbReference type="ARBA" id="ARBA00010515"/>
    </source>
</evidence>
<dbReference type="EMBL" id="RKQN01000002">
    <property type="protein sequence ID" value="RPE80153.1"/>
    <property type="molecule type" value="Genomic_DNA"/>
</dbReference>
<dbReference type="Pfam" id="PF07859">
    <property type="entry name" value="Abhydrolase_3"/>
    <property type="match status" value="1"/>
</dbReference>
<dbReference type="Gene3D" id="3.40.50.1820">
    <property type="entry name" value="alpha/beta hydrolase"/>
    <property type="match status" value="1"/>
</dbReference>
<dbReference type="OrthoDB" id="9771666at2"/>
<evidence type="ECO:0000313" key="5">
    <source>
        <dbReference type="EMBL" id="RPE80153.1"/>
    </source>
</evidence>
<proteinExistence type="inferred from homology"/>
<feature type="domain" description="Alpha/beta hydrolase fold-3" evidence="4">
    <location>
        <begin position="98"/>
        <end position="304"/>
    </location>
</feature>
<comment type="similarity">
    <text evidence="1">Belongs to the 'GDXG' lipolytic enzyme family.</text>
</comment>
<dbReference type="RefSeq" id="WP_123770301.1">
    <property type="nucleotide sequence ID" value="NZ_RKQN01000002.1"/>
</dbReference>
<dbReference type="GO" id="GO:0016787">
    <property type="term" value="F:hydrolase activity"/>
    <property type="evidence" value="ECO:0007669"/>
    <property type="project" value="UniProtKB-KW"/>
</dbReference>
<gene>
    <name evidence="5" type="ORF">EDC50_1985</name>
</gene>
<dbReference type="InterPro" id="IPR013094">
    <property type="entry name" value="AB_hydrolase_3"/>
</dbReference>
<evidence type="ECO:0000259" key="4">
    <source>
        <dbReference type="Pfam" id="PF07859"/>
    </source>
</evidence>
<dbReference type="InterPro" id="IPR050300">
    <property type="entry name" value="GDXG_lipolytic_enzyme"/>
</dbReference>
<comment type="caution">
    <text evidence="5">The sequence shown here is derived from an EMBL/GenBank/DDBJ whole genome shotgun (WGS) entry which is preliminary data.</text>
</comment>
<dbReference type="SUPFAM" id="SSF53474">
    <property type="entry name" value="alpha/beta-Hydrolases"/>
    <property type="match status" value="1"/>
</dbReference>
<keyword evidence="6" id="KW-1185">Reference proteome</keyword>
<dbReference type="InterPro" id="IPR033140">
    <property type="entry name" value="Lipase_GDXG_put_SER_AS"/>
</dbReference>